<feature type="domain" description="Survival protein SurE-like phosphatase/nucleotidase" evidence="8">
    <location>
        <begin position="2"/>
        <end position="155"/>
    </location>
</feature>
<dbReference type="InterPro" id="IPR036523">
    <property type="entry name" value="SurE-like_sf"/>
</dbReference>
<name>A0A7C0VAF5_UNCW3</name>
<dbReference type="AlphaFoldDB" id="A0A7C0VAF5"/>
<dbReference type="GO" id="GO:0008254">
    <property type="term" value="F:3'-nucleotidase activity"/>
    <property type="evidence" value="ECO:0007669"/>
    <property type="project" value="TreeGrafter"/>
</dbReference>
<evidence type="ECO:0000256" key="4">
    <source>
        <dbReference type="ARBA" id="ARBA00022490"/>
    </source>
</evidence>
<dbReference type="InterPro" id="IPR002828">
    <property type="entry name" value="SurE-like_Pase/nucleotidase"/>
</dbReference>
<reference evidence="9" key="1">
    <citation type="journal article" date="2020" name="mSystems">
        <title>Genome- and Community-Level Interaction Insights into Carbon Utilization and Element Cycling Functions of Hydrothermarchaeota in Hydrothermal Sediment.</title>
        <authorList>
            <person name="Zhou Z."/>
            <person name="Liu Y."/>
            <person name="Xu W."/>
            <person name="Pan J."/>
            <person name="Luo Z.H."/>
            <person name="Li M."/>
        </authorList>
    </citation>
    <scope>NUCLEOTIDE SEQUENCE [LARGE SCALE GENOMIC DNA]</scope>
    <source>
        <strain evidence="9">HyVt-102</strain>
    </source>
</reference>
<keyword evidence="4" id="KW-0963">Cytoplasm</keyword>
<evidence type="ECO:0000256" key="1">
    <source>
        <dbReference type="ARBA" id="ARBA00000815"/>
    </source>
</evidence>
<keyword evidence="5" id="KW-0479">Metal-binding</keyword>
<comment type="catalytic activity">
    <reaction evidence="1">
        <text>a ribonucleoside 5'-phosphate + H2O = a ribonucleoside + phosphate</text>
        <dbReference type="Rhea" id="RHEA:12484"/>
        <dbReference type="ChEBI" id="CHEBI:15377"/>
        <dbReference type="ChEBI" id="CHEBI:18254"/>
        <dbReference type="ChEBI" id="CHEBI:43474"/>
        <dbReference type="ChEBI" id="CHEBI:58043"/>
        <dbReference type="EC" id="3.1.3.5"/>
    </reaction>
</comment>
<evidence type="ECO:0000256" key="3">
    <source>
        <dbReference type="ARBA" id="ARBA00012643"/>
    </source>
</evidence>
<dbReference type="Pfam" id="PF01975">
    <property type="entry name" value="SurE"/>
    <property type="match status" value="1"/>
</dbReference>
<sequence>GEVYVFAPDSQRSASSHAFSLHSGIHFHRISDRVYITDGTPTDCVLFAVRGLMDKRPDIVLGGINHGGNLGEDITYSGTVAVAIEGIILGIPSIAFSYVEYEDDPDLEFSGKVARWLTGKVLEMGLPKGILLNVNIPKNPNGKIKITRLGKRIYRDSVVEKILDNGERIYTIGGEPPTWIREEGTDFDAIEKGYVSITPIHLRWTDFTMIRKLRFLEDEFKI</sequence>
<dbReference type="PANTHER" id="PTHR30457">
    <property type="entry name" value="5'-NUCLEOTIDASE SURE"/>
    <property type="match status" value="1"/>
</dbReference>
<comment type="similarity">
    <text evidence="2">Belongs to the SurE nucleotidase family.</text>
</comment>
<proteinExistence type="inferred from homology"/>
<dbReference type="Proteomes" id="UP000885847">
    <property type="component" value="Unassembled WGS sequence"/>
</dbReference>
<feature type="non-terminal residue" evidence="9">
    <location>
        <position position="1"/>
    </location>
</feature>
<evidence type="ECO:0000256" key="6">
    <source>
        <dbReference type="ARBA" id="ARBA00022741"/>
    </source>
</evidence>
<dbReference type="GO" id="GO:0046872">
    <property type="term" value="F:metal ion binding"/>
    <property type="evidence" value="ECO:0007669"/>
    <property type="project" value="UniProtKB-KW"/>
</dbReference>
<evidence type="ECO:0000256" key="2">
    <source>
        <dbReference type="ARBA" id="ARBA00011062"/>
    </source>
</evidence>
<dbReference type="GO" id="GO:0008253">
    <property type="term" value="F:5'-nucleotidase activity"/>
    <property type="evidence" value="ECO:0007669"/>
    <property type="project" value="UniProtKB-EC"/>
</dbReference>
<dbReference type="PANTHER" id="PTHR30457:SF12">
    <property type="entry name" value="5'_3'-NUCLEOTIDASE SURE"/>
    <property type="match status" value="1"/>
</dbReference>
<dbReference type="SUPFAM" id="SSF64167">
    <property type="entry name" value="SurE-like"/>
    <property type="match status" value="1"/>
</dbReference>
<evidence type="ECO:0000256" key="5">
    <source>
        <dbReference type="ARBA" id="ARBA00022723"/>
    </source>
</evidence>
<dbReference type="EMBL" id="DQWE01000195">
    <property type="protein sequence ID" value="HDI82956.1"/>
    <property type="molecule type" value="Genomic_DNA"/>
</dbReference>
<evidence type="ECO:0000256" key="7">
    <source>
        <dbReference type="ARBA" id="ARBA00022801"/>
    </source>
</evidence>
<evidence type="ECO:0000259" key="8">
    <source>
        <dbReference type="Pfam" id="PF01975"/>
    </source>
</evidence>
<dbReference type="InterPro" id="IPR030048">
    <property type="entry name" value="SurE"/>
</dbReference>
<dbReference type="GO" id="GO:0000166">
    <property type="term" value="F:nucleotide binding"/>
    <property type="evidence" value="ECO:0007669"/>
    <property type="project" value="UniProtKB-KW"/>
</dbReference>
<dbReference type="NCBIfam" id="TIGR00087">
    <property type="entry name" value="surE"/>
    <property type="match status" value="1"/>
</dbReference>
<dbReference type="EC" id="3.1.3.5" evidence="3"/>
<protein>
    <recommendedName>
        <fullName evidence="3">5'-nucleotidase</fullName>
        <ecNumber evidence="3">3.1.3.5</ecNumber>
    </recommendedName>
</protein>
<dbReference type="GO" id="GO:0004309">
    <property type="term" value="F:exopolyphosphatase activity"/>
    <property type="evidence" value="ECO:0007669"/>
    <property type="project" value="TreeGrafter"/>
</dbReference>
<evidence type="ECO:0000313" key="9">
    <source>
        <dbReference type="EMBL" id="HDI82956.1"/>
    </source>
</evidence>
<comment type="caution">
    <text evidence="9">The sequence shown here is derived from an EMBL/GenBank/DDBJ whole genome shotgun (WGS) entry which is preliminary data.</text>
</comment>
<dbReference type="Gene3D" id="3.40.1210.10">
    <property type="entry name" value="Survival protein SurE-like phosphatase/nucleotidase"/>
    <property type="match status" value="1"/>
</dbReference>
<keyword evidence="7 9" id="KW-0378">Hydrolase</keyword>
<gene>
    <name evidence="9" type="primary">surE</name>
    <name evidence="9" type="ORF">ENF18_04105</name>
</gene>
<accession>A0A7C0VAF5</accession>
<dbReference type="HAMAP" id="MF_00060">
    <property type="entry name" value="SurE"/>
    <property type="match status" value="1"/>
</dbReference>
<organism evidence="9">
    <name type="scientific">candidate division WOR-3 bacterium</name>
    <dbReference type="NCBI Taxonomy" id="2052148"/>
    <lineage>
        <taxon>Bacteria</taxon>
        <taxon>Bacteria division WOR-3</taxon>
    </lineage>
</organism>
<keyword evidence="6" id="KW-0547">Nucleotide-binding</keyword>